<protein>
    <recommendedName>
        <fullName evidence="1">DUF6673 domain-containing protein</fullName>
    </recommendedName>
</protein>
<dbReference type="InterPro" id="IPR046655">
    <property type="entry name" value="DUF6673"/>
</dbReference>
<dbReference type="EMBL" id="JAOSHN010000017">
    <property type="protein sequence ID" value="MCU7380948.1"/>
    <property type="molecule type" value="Genomic_DNA"/>
</dbReference>
<dbReference type="Pfam" id="PF20378">
    <property type="entry name" value="DUF6673"/>
    <property type="match status" value="1"/>
</dbReference>
<dbReference type="Proteomes" id="UP001065549">
    <property type="component" value="Unassembled WGS sequence"/>
</dbReference>
<gene>
    <name evidence="2" type="ORF">OBO34_21775</name>
</gene>
<reference evidence="2" key="1">
    <citation type="submission" date="2022-09" db="EMBL/GenBank/DDBJ databases">
        <title>Culturomic study of gut microbiota in children with autism spectrum disorder.</title>
        <authorList>
            <person name="Efimov B.A."/>
            <person name="Chaplin A.V."/>
            <person name="Sokolova S.R."/>
            <person name="Pikina A.P."/>
            <person name="Korzhanova M."/>
            <person name="Belova V."/>
            <person name="Korostin D."/>
        </authorList>
    </citation>
    <scope>NUCLEOTIDE SEQUENCE</scope>
    <source>
        <strain evidence="2">ASD5510</strain>
    </source>
</reference>
<name>A0A9J6QZR5_9FIRM</name>
<evidence type="ECO:0000259" key="1">
    <source>
        <dbReference type="Pfam" id="PF20378"/>
    </source>
</evidence>
<proteinExistence type="predicted"/>
<evidence type="ECO:0000313" key="2">
    <source>
        <dbReference type="EMBL" id="MCU7380948.1"/>
    </source>
</evidence>
<keyword evidence="3" id="KW-1185">Reference proteome</keyword>
<organism evidence="2 3">
    <name type="scientific">Hominibacterium faecale</name>
    <dbReference type="NCBI Taxonomy" id="2839743"/>
    <lineage>
        <taxon>Bacteria</taxon>
        <taxon>Bacillati</taxon>
        <taxon>Bacillota</taxon>
        <taxon>Clostridia</taxon>
        <taxon>Peptostreptococcales</taxon>
        <taxon>Anaerovoracaceae</taxon>
        <taxon>Hominibacterium</taxon>
    </lineage>
</organism>
<dbReference type="RefSeq" id="WP_241354972.1">
    <property type="nucleotide sequence ID" value="NZ_JAOSHN010000017.1"/>
</dbReference>
<sequence>MKNITIGKETFPFDAADLAARKKYCDALDQYIEAAKPIDAKYEASDKKQRDLLEQFEGICREAYAFIDKMFGEGAAIRALGENYNIDACIGAFETLNVAINEHDNNLIEKLPKKVK</sequence>
<evidence type="ECO:0000313" key="3">
    <source>
        <dbReference type="Proteomes" id="UP001065549"/>
    </source>
</evidence>
<accession>A0A9J6QZR5</accession>
<feature type="domain" description="DUF6673" evidence="1">
    <location>
        <begin position="17"/>
        <end position="114"/>
    </location>
</feature>
<dbReference type="AlphaFoldDB" id="A0A9J6QZR5"/>
<comment type="caution">
    <text evidence="2">The sequence shown here is derived from an EMBL/GenBank/DDBJ whole genome shotgun (WGS) entry which is preliminary data.</text>
</comment>